<accession>A0A4V2KSV1</accession>
<sequence>MSIVRSLIGYAPAVVLPRLVSLLLVVVLTRLISRNEYGLYVLVTTIGEAVDAICSNWVRIALARFASGQAGAIGAESLRSLKIHAATLALSAAVAVGLTAAMQVERPVEFAVAVIVYMVATAVLRFPSTILSVQGDRNGIVAVEVGKALGVLVFGVAVTWLSGSFFVQTLVFAVVTTAAGAWGWRRSWRGIAARVGTAEPLRGFLGYGLPIVPAAIVTSVLASSDRLWLNHSDGAAAVALYAAGVMLAKQPMDFLFSLAGVRVFPLLMEDYERGGPEVAGRRLSELISGVGFITLPAAAGVVLVAEPMAGLLLAHDYVDAAVVVLPLAVATALFAGFKTFVLDQIFHMVKRNGLNATISLPAALVGLAALMLLVPRWGIWGCALAYLIQFAFLFATTFVVTRRLMPFPIPWGDLGRIVAATAVMSAAVWAVRPLTAGTGVLVQLGVGVVVGIVVYGAAALVIRPSAVAEFLPRR</sequence>
<evidence type="ECO:0000313" key="8">
    <source>
        <dbReference type="Proteomes" id="UP000292781"/>
    </source>
</evidence>
<dbReference type="PANTHER" id="PTHR30250">
    <property type="entry name" value="PST FAMILY PREDICTED COLANIC ACID TRANSPORTER"/>
    <property type="match status" value="1"/>
</dbReference>
<keyword evidence="2" id="KW-1003">Cell membrane</keyword>
<feature type="transmembrane region" description="Helical" evidence="6">
    <location>
        <begin position="7"/>
        <end position="32"/>
    </location>
</feature>
<dbReference type="GO" id="GO:0005886">
    <property type="term" value="C:plasma membrane"/>
    <property type="evidence" value="ECO:0007669"/>
    <property type="project" value="UniProtKB-SubCell"/>
</dbReference>
<feature type="transmembrane region" description="Helical" evidence="6">
    <location>
        <begin position="353"/>
        <end position="372"/>
    </location>
</feature>
<feature type="transmembrane region" description="Helical" evidence="6">
    <location>
        <begin position="38"/>
        <end position="62"/>
    </location>
</feature>
<feature type="transmembrane region" description="Helical" evidence="6">
    <location>
        <begin position="83"/>
        <end position="104"/>
    </location>
</feature>
<proteinExistence type="predicted"/>
<keyword evidence="5 6" id="KW-0472">Membrane</keyword>
<feature type="transmembrane region" description="Helical" evidence="6">
    <location>
        <begin position="204"/>
        <end position="222"/>
    </location>
</feature>
<dbReference type="Proteomes" id="UP000292781">
    <property type="component" value="Unassembled WGS sequence"/>
</dbReference>
<feature type="transmembrane region" description="Helical" evidence="6">
    <location>
        <begin position="110"/>
        <end position="127"/>
    </location>
</feature>
<feature type="transmembrane region" description="Helical" evidence="6">
    <location>
        <begin position="286"/>
        <end position="305"/>
    </location>
</feature>
<name>A0A4V2KSV1_9HYPH</name>
<reference evidence="7 8" key="1">
    <citation type="submission" date="2019-02" db="EMBL/GenBank/DDBJ databases">
        <title>Siculibacillus lacustris gen. nov., sp. nov., a new rosette-forming bacterium isolated from a freshwater crater lake (Lake St. Ana, Romania).</title>
        <authorList>
            <person name="Felfoldi T."/>
            <person name="Marton Z."/>
            <person name="Szabo A."/>
            <person name="Mentes A."/>
            <person name="Boka K."/>
            <person name="Marialigeti K."/>
            <person name="Mathe I."/>
            <person name="Koncz M."/>
            <person name="Schumann P."/>
            <person name="Toth E."/>
        </authorList>
    </citation>
    <scope>NUCLEOTIDE SEQUENCE [LARGE SCALE GENOMIC DNA]</scope>
    <source>
        <strain evidence="7 8">SA-279</strain>
    </source>
</reference>
<evidence type="ECO:0000256" key="1">
    <source>
        <dbReference type="ARBA" id="ARBA00004651"/>
    </source>
</evidence>
<feature type="transmembrane region" description="Helical" evidence="6">
    <location>
        <begin position="317"/>
        <end position="341"/>
    </location>
</feature>
<dbReference type="RefSeq" id="WP_131311064.1">
    <property type="nucleotide sequence ID" value="NZ_SJFN01000033.1"/>
</dbReference>
<keyword evidence="4 6" id="KW-1133">Transmembrane helix</keyword>
<dbReference type="PANTHER" id="PTHR30250:SF11">
    <property type="entry name" value="O-ANTIGEN TRANSPORTER-RELATED"/>
    <property type="match status" value="1"/>
</dbReference>
<keyword evidence="3 6" id="KW-0812">Transmembrane</keyword>
<feature type="transmembrane region" description="Helical" evidence="6">
    <location>
        <begin position="165"/>
        <end position="184"/>
    </location>
</feature>
<feature type="transmembrane region" description="Helical" evidence="6">
    <location>
        <begin position="139"/>
        <end position="159"/>
    </location>
</feature>
<protein>
    <submittedName>
        <fullName evidence="7">Lipopolysaccharide biosynthesis protein</fullName>
    </submittedName>
</protein>
<gene>
    <name evidence="7" type="ORF">EYW49_18235</name>
</gene>
<dbReference type="EMBL" id="SJFN01000033">
    <property type="protein sequence ID" value="TBW34526.1"/>
    <property type="molecule type" value="Genomic_DNA"/>
</dbReference>
<dbReference type="InterPro" id="IPR050833">
    <property type="entry name" value="Poly_Biosynth_Transport"/>
</dbReference>
<keyword evidence="8" id="KW-1185">Reference proteome</keyword>
<evidence type="ECO:0000256" key="4">
    <source>
        <dbReference type="ARBA" id="ARBA00022989"/>
    </source>
</evidence>
<organism evidence="7 8">
    <name type="scientific">Siculibacillus lacustris</name>
    <dbReference type="NCBI Taxonomy" id="1549641"/>
    <lineage>
        <taxon>Bacteria</taxon>
        <taxon>Pseudomonadati</taxon>
        <taxon>Pseudomonadota</taxon>
        <taxon>Alphaproteobacteria</taxon>
        <taxon>Hyphomicrobiales</taxon>
        <taxon>Ancalomicrobiaceae</taxon>
        <taxon>Siculibacillus</taxon>
    </lineage>
</organism>
<feature type="transmembrane region" description="Helical" evidence="6">
    <location>
        <begin position="228"/>
        <end position="248"/>
    </location>
</feature>
<dbReference type="InterPro" id="IPR002797">
    <property type="entry name" value="Polysacc_synth"/>
</dbReference>
<evidence type="ECO:0000256" key="5">
    <source>
        <dbReference type="ARBA" id="ARBA00023136"/>
    </source>
</evidence>
<feature type="transmembrane region" description="Helical" evidence="6">
    <location>
        <begin position="378"/>
        <end position="401"/>
    </location>
</feature>
<dbReference type="Pfam" id="PF01943">
    <property type="entry name" value="Polysacc_synt"/>
    <property type="match status" value="1"/>
</dbReference>
<evidence type="ECO:0000313" key="7">
    <source>
        <dbReference type="EMBL" id="TBW34526.1"/>
    </source>
</evidence>
<dbReference type="AlphaFoldDB" id="A0A4V2KSV1"/>
<feature type="transmembrane region" description="Helical" evidence="6">
    <location>
        <begin position="440"/>
        <end position="462"/>
    </location>
</feature>
<evidence type="ECO:0000256" key="3">
    <source>
        <dbReference type="ARBA" id="ARBA00022692"/>
    </source>
</evidence>
<evidence type="ECO:0000256" key="6">
    <source>
        <dbReference type="SAM" id="Phobius"/>
    </source>
</evidence>
<comment type="subcellular location">
    <subcellularLocation>
        <location evidence="1">Cell membrane</location>
        <topology evidence="1">Multi-pass membrane protein</topology>
    </subcellularLocation>
</comment>
<feature type="transmembrane region" description="Helical" evidence="6">
    <location>
        <begin position="413"/>
        <end position="434"/>
    </location>
</feature>
<dbReference type="OrthoDB" id="8045767at2"/>
<evidence type="ECO:0000256" key="2">
    <source>
        <dbReference type="ARBA" id="ARBA00022475"/>
    </source>
</evidence>
<comment type="caution">
    <text evidence="7">The sequence shown here is derived from an EMBL/GenBank/DDBJ whole genome shotgun (WGS) entry which is preliminary data.</text>
</comment>